<organism evidence="2 3">
    <name type="scientific">Parendozoicomonas callyspongiae</name>
    <dbReference type="NCBI Taxonomy" id="2942213"/>
    <lineage>
        <taxon>Bacteria</taxon>
        <taxon>Pseudomonadati</taxon>
        <taxon>Pseudomonadota</taxon>
        <taxon>Gammaproteobacteria</taxon>
        <taxon>Oceanospirillales</taxon>
        <taxon>Endozoicomonadaceae</taxon>
        <taxon>Parendozoicomonas</taxon>
    </lineage>
</organism>
<evidence type="ECO:0000313" key="3">
    <source>
        <dbReference type="Proteomes" id="UP001203338"/>
    </source>
</evidence>
<evidence type="ECO:0000256" key="1">
    <source>
        <dbReference type="SAM" id="Coils"/>
    </source>
</evidence>
<dbReference type="RefSeq" id="WP_249700044.1">
    <property type="nucleotide sequence ID" value="NZ_JAMFLX010000016.1"/>
</dbReference>
<protein>
    <recommendedName>
        <fullName evidence="4">Transposase</fullName>
    </recommendedName>
</protein>
<reference evidence="2 3" key="1">
    <citation type="submission" date="2022-05" db="EMBL/GenBank/DDBJ databases">
        <authorList>
            <person name="Park J.-S."/>
        </authorList>
    </citation>
    <scope>NUCLEOTIDE SEQUENCE [LARGE SCALE GENOMIC DNA]</scope>
    <source>
        <strain evidence="2 3">2012CJ34-2</strain>
    </source>
</reference>
<gene>
    <name evidence="2" type="ORF">M3P05_12575</name>
</gene>
<keyword evidence="3" id="KW-1185">Reference proteome</keyword>
<sequence>MPAKKTTGRAEAMFREAFERLKKNTPNRLPKGTFVSQNNVAKEAGVDPSALRSVRYPDLSAEIKQWVRAHPKVGPTSVHQATLAKRAATRQLRERIQVLTIQRDKAAARLLEAEAEIIQLLMRVSNLEDQLPHT</sequence>
<accession>A0ABT0PHB7</accession>
<proteinExistence type="predicted"/>
<feature type="coiled-coil region" evidence="1">
    <location>
        <begin position="96"/>
        <end position="130"/>
    </location>
</feature>
<comment type="caution">
    <text evidence="2">The sequence shown here is derived from an EMBL/GenBank/DDBJ whole genome shotgun (WGS) entry which is preliminary data.</text>
</comment>
<name>A0ABT0PHB7_9GAMM</name>
<evidence type="ECO:0000313" key="2">
    <source>
        <dbReference type="EMBL" id="MCL6270759.1"/>
    </source>
</evidence>
<dbReference type="EMBL" id="JAMFLX010000016">
    <property type="protein sequence ID" value="MCL6270759.1"/>
    <property type="molecule type" value="Genomic_DNA"/>
</dbReference>
<evidence type="ECO:0008006" key="4">
    <source>
        <dbReference type="Google" id="ProtNLM"/>
    </source>
</evidence>
<keyword evidence="1" id="KW-0175">Coiled coil</keyword>
<dbReference type="Proteomes" id="UP001203338">
    <property type="component" value="Unassembled WGS sequence"/>
</dbReference>